<evidence type="ECO:0000313" key="6">
    <source>
        <dbReference type="Proteomes" id="UP000010716"/>
    </source>
</evidence>
<dbReference type="RefSeq" id="WP_007505091.1">
    <property type="nucleotide sequence ID" value="NZ_AFCE01000145.1"/>
</dbReference>
<keyword evidence="1" id="KW-0238">DNA-binding</keyword>
<reference evidence="4 6" key="1">
    <citation type="journal article" date="2011" name="J. Bacteriol.">
        <title>Draft genome sequence of the thermoalkaliphilic Caldalkalibacillus thermarum strain TA2.A1.</title>
        <authorList>
            <person name="Kalamorz F."/>
            <person name="Keis S."/>
            <person name="McMillan D.G."/>
            <person name="Olsson K."/>
            <person name="Stanton J.A."/>
            <person name="Stockwell P."/>
            <person name="Black M.A."/>
            <person name="Klingeman D.M."/>
            <person name="Land M.L."/>
            <person name="Han C.S."/>
            <person name="Martin S.L."/>
            <person name="Becher S.A."/>
            <person name="Peddie C.J."/>
            <person name="Morgan H.W."/>
            <person name="Matthies D."/>
            <person name="Preiss L."/>
            <person name="Meier T."/>
            <person name="Brown S.D."/>
            <person name="Cook G.M."/>
        </authorList>
    </citation>
    <scope>NUCLEOTIDE SEQUENCE [LARGE SCALE GENOMIC DNA]</scope>
    <source>
        <strain evidence="4 6">TA2.A1</strain>
    </source>
</reference>
<dbReference type="GO" id="GO:0003677">
    <property type="term" value="F:DNA binding"/>
    <property type="evidence" value="ECO:0007669"/>
    <property type="project" value="UniProtKB-KW"/>
</dbReference>
<dbReference type="OrthoDB" id="2991292at2"/>
<organism evidence="4 6">
    <name type="scientific">Caldalkalibacillus thermarum (strain TA2.A1)</name>
    <dbReference type="NCBI Taxonomy" id="986075"/>
    <lineage>
        <taxon>Bacteria</taxon>
        <taxon>Bacillati</taxon>
        <taxon>Bacillota</taxon>
        <taxon>Bacilli</taxon>
        <taxon>Bacillales</taxon>
        <taxon>Bacillaceae</taxon>
        <taxon>Caldalkalibacillus</taxon>
    </lineage>
</organism>
<keyword evidence="2" id="KW-0175">Coiled coil</keyword>
<dbReference type="InterPro" id="IPR009061">
    <property type="entry name" value="DNA-bd_dom_put_sf"/>
</dbReference>
<dbReference type="Gene3D" id="1.10.1660.10">
    <property type="match status" value="1"/>
</dbReference>
<dbReference type="PANTHER" id="PTHR30204:SF96">
    <property type="entry name" value="CHROMOSOME-ANCHORING PROTEIN RACA"/>
    <property type="match status" value="1"/>
</dbReference>
<dbReference type="AlphaFoldDB" id="F5L7X1"/>
<evidence type="ECO:0000256" key="1">
    <source>
        <dbReference type="ARBA" id="ARBA00023125"/>
    </source>
</evidence>
<proteinExistence type="predicted"/>
<dbReference type="InterPro" id="IPR047057">
    <property type="entry name" value="MerR_fam"/>
</dbReference>
<evidence type="ECO:0000259" key="3">
    <source>
        <dbReference type="Pfam" id="PF13411"/>
    </source>
</evidence>
<dbReference type="CDD" id="cd04762">
    <property type="entry name" value="HTH_MerR-trunc"/>
    <property type="match status" value="1"/>
</dbReference>
<dbReference type="SUPFAM" id="SSF46955">
    <property type="entry name" value="Putative DNA-binding domain"/>
    <property type="match status" value="1"/>
</dbReference>
<dbReference type="EMBL" id="AFCE01000145">
    <property type="protein sequence ID" value="EGL82559.1"/>
    <property type="molecule type" value="Genomic_DNA"/>
</dbReference>
<evidence type="ECO:0000256" key="2">
    <source>
        <dbReference type="SAM" id="Coils"/>
    </source>
</evidence>
<sequence length="196" mass="22776">MGKAFKTKEVAKRLGVSSRTIQRWVRTFNVPYQTNAQGHYTFEEQHIKLLEKIKDQLKAGVPMEKIELSEKYDRNMETKQSLRPACVTTATANSRLTDQRHTDSAVTLEPFFKEKLAQVQEQVNRLEQTVSTKADEVVYEQLIVHRRELERLTDTVSQLEHKLEELESEVANLKASLQAENEHKPTKRFSFFSLAR</sequence>
<dbReference type="Pfam" id="PF13411">
    <property type="entry name" value="MerR_1"/>
    <property type="match status" value="1"/>
</dbReference>
<dbReference type="Proteomes" id="UP000825179">
    <property type="component" value="Chromosome"/>
</dbReference>
<dbReference type="Proteomes" id="UP000010716">
    <property type="component" value="Unassembled WGS sequence"/>
</dbReference>
<gene>
    <name evidence="4" type="ORF">CathTA2_1921</name>
    <name evidence="5" type="ORF">HUR95_05850</name>
</gene>
<protein>
    <submittedName>
        <fullName evidence="5">MerR family transcriptional regulator</fullName>
    </submittedName>
    <submittedName>
        <fullName evidence="4">Regulatory protein MerR</fullName>
    </submittedName>
</protein>
<dbReference type="GO" id="GO:0003700">
    <property type="term" value="F:DNA-binding transcription factor activity"/>
    <property type="evidence" value="ECO:0007669"/>
    <property type="project" value="InterPro"/>
</dbReference>
<evidence type="ECO:0000313" key="7">
    <source>
        <dbReference type="Proteomes" id="UP000825179"/>
    </source>
</evidence>
<reference evidence="5 7" key="2">
    <citation type="journal article" date="2020" name="Extremophiles">
        <title>Genomic analysis of Caldalkalibacillus thermarum TA2.A1 reveals aerobic alkaliphilic metabolism and evolutionary hallmarks linking alkaliphilic bacteria and plant life.</title>
        <authorList>
            <person name="de Jong S.I."/>
            <person name="van den Broek M.A."/>
            <person name="Merkel A.Y."/>
            <person name="de la Torre Cortes P."/>
            <person name="Kalamorz F."/>
            <person name="Cook G.M."/>
            <person name="van Loosdrecht M.C.M."/>
            <person name="McMillan D.G.G."/>
        </authorList>
    </citation>
    <scope>NUCLEOTIDE SEQUENCE [LARGE SCALE GENOMIC DNA]</scope>
    <source>
        <strain evidence="5 7">TA2.A1</strain>
    </source>
</reference>
<feature type="coiled-coil region" evidence="2">
    <location>
        <begin position="116"/>
        <end position="183"/>
    </location>
</feature>
<keyword evidence="7" id="KW-1185">Reference proteome</keyword>
<dbReference type="KEGG" id="cthu:HUR95_05850"/>
<feature type="domain" description="HTH merR-type" evidence="3">
    <location>
        <begin position="6"/>
        <end position="67"/>
    </location>
</feature>
<dbReference type="InterPro" id="IPR000551">
    <property type="entry name" value="MerR-type_HTH_dom"/>
</dbReference>
<evidence type="ECO:0000313" key="5">
    <source>
        <dbReference type="EMBL" id="QZT34791.1"/>
    </source>
</evidence>
<evidence type="ECO:0000313" key="4">
    <source>
        <dbReference type="EMBL" id="EGL82559.1"/>
    </source>
</evidence>
<dbReference type="EMBL" id="CP082237">
    <property type="protein sequence ID" value="QZT34791.1"/>
    <property type="molecule type" value="Genomic_DNA"/>
</dbReference>
<reference evidence="5" key="3">
    <citation type="submission" date="2021-08" db="EMBL/GenBank/DDBJ databases">
        <authorList>
            <person name="de Jong S."/>
            <person name="van den Broek M."/>
            <person name="Merkel A."/>
            <person name="de la Torre Cortes P."/>
            <person name="Kalamorz F."/>
            <person name="Cook G."/>
            <person name="van Loosdrecht M."/>
            <person name="McMillan D."/>
        </authorList>
    </citation>
    <scope>NUCLEOTIDE SEQUENCE</scope>
    <source>
        <strain evidence="5">TA2.A1</strain>
    </source>
</reference>
<dbReference type="PANTHER" id="PTHR30204">
    <property type="entry name" value="REDOX-CYCLING DRUG-SENSING TRANSCRIPTIONAL ACTIVATOR SOXR"/>
    <property type="match status" value="1"/>
</dbReference>
<name>F5L7X1_CALTT</name>
<dbReference type="eggNOG" id="COG0789">
    <property type="taxonomic scope" value="Bacteria"/>
</dbReference>
<accession>F5L7X1</accession>